<keyword evidence="21" id="KW-1185">Reference proteome</keyword>
<evidence type="ECO:0000256" key="1">
    <source>
        <dbReference type="ARBA" id="ARBA00000707"/>
    </source>
</evidence>
<keyword evidence="6 14" id="KW-0863">Zinc-finger</keyword>
<dbReference type="Pfam" id="PF02148">
    <property type="entry name" value="zf-UBP"/>
    <property type="match status" value="1"/>
</dbReference>
<organism evidence="20 21">
    <name type="scientific">Smittium megazygosporum</name>
    <dbReference type="NCBI Taxonomy" id="133381"/>
    <lineage>
        <taxon>Eukaryota</taxon>
        <taxon>Fungi</taxon>
        <taxon>Fungi incertae sedis</taxon>
        <taxon>Zoopagomycota</taxon>
        <taxon>Kickxellomycotina</taxon>
        <taxon>Harpellomycetes</taxon>
        <taxon>Harpellales</taxon>
        <taxon>Legeriomycetaceae</taxon>
        <taxon>Smittium</taxon>
    </lineage>
</organism>
<dbReference type="STRING" id="133381.A0A2T9ZCB3"/>
<keyword evidence="5" id="KW-0677">Repeat</keyword>
<dbReference type="PROSITE" id="PS50030">
    <property type="entry name" value="UBA"/>
    <property type="match status" value="2"/>
</dbReference>
<dbReference type="FunFam" id="3.30.40.10:FF:000396">
    <property type="entry name" value="Ubiquitin carboxyl-terminal hydrolase"/>
    <property type="match status" value="1"/>
</dbReference>
<dbReference type="InterPro" id="IPR041432">
    <property type="entry name" value="UBP13_Znf-UBP_var"/>
</dbReference>
<dbReference type="GO" id="GO:0008270">
    <property type="term" value="F:zinc ion binding"/>
    <property type="evidence" value="ECO:0007669"/>
    <property type="project" value="UniProtKB-UniRule"/>
</dbReference>
<feature type="domain" description="UBA" evidence="17">
    <location>
        <begin position="588"/>
        <end position="629"/>
    </location>
</feature>
<evidence type="ECO:0000313" key="21">
    <source>
        <dbReference type="Proteomes" id="UP000245609"/>
    </source>
</evidence>
<dbReference type="SUPFAM" id="SSF46934">
    <property type="entry name" value="UBA-like"/>
    <property type="match status" value="1"/>
</dbReference>
<evidence type="ECO:0000256" key="3">
    <source>
        <dbReference type="ARBA" id="ARBA00022670"/>
    </source>
</evidence>
<dbReference type="InterPro" id="IPR050185">
    <property type="entry name" value="Ub_carboxyl-term_hydrolase"/>
</dbReference>
<dbReference type="Pfam" id="PF00627">
    <property type="entry name" value="UBA"/>
    <property type="match status" value="2"/>
</dbReference>
<dbReference type="PROSITE" id="PS50271">
    <property type="entry name" value="ZF_UBP"/>
    <property type="match status" value="1"/>
</dbReference>
<name>A0A2T9ZCB3_9FUNG</name>
<evidence type="ECO:0000256" key="10">
    <source>
        <dbReference type="ARBA" id="ARBA00022833"/>
    </source>
</evidence>
<keyword evidence="7 11" id="KW-0833">Ubl conjugation pathway</keyword>
<keyword evidence="9 11" id="KW-0788">Thiol protease</keyword>
<dbReference type="SMART" id="SM00290">
    <property type="entry name" value="ZnF_UBP"/>
    <property type="match status" value="2"/>
</dbReference>
<evidence type="ECO:0000256" key="15">
    <source>
        <dbReference type="RuleBase" id="RU366025"/>
    </source>
</evidence>
<dbReference type="EC" id="3.4.19.12" evidence="11 15"/>
<dbReference type="PIRSF" id="PIRSF016308">
    <property type="entry name" value="UBP"/>
    <property type="match status" value="1"/>
</dbReference>
<evidence type="ECO:0000256" key="2">
    <source>
        <dbReference type="ARBA" id="ARBA00009085"/>
    </source>
</evidence>
<dbReference type="PANTHER" id="PTHR21646">
    <property type="entry name" value="UBIQUITIN CARBOXYL-TERMINAL HYDROLASE"/>
    <property type="match status" value="1"/>
</dbReference>
<evidence type="ECO:0000256" key="16">
    <source>
        <dbReference type="SAM" id="MobiDB-lite"/>
    </source>
</evidence>
<dbReference type="InterPro" id="IPR028889">
    <property type="entry name" value="USP"/>
</dbReference>
<feature type="region of interest" description="Disordered" evidence="16">
    <location>
        <begin position="703"/>
        <end position="722"/>
    </location>
</feature>
<evidence type="ECO:0000259" key="17">
    <source>
        <dbReference type="PROSITE" id="PS50030"/>
    </source>
</evidence>
<evidence type="ECO:0000259" key="18">
    <source>
        <dbReference type="PROSITE" id="PS50235"/>
    </source>
</evidence>
<keyword evidence="8 11" id="KW-0378">Hydrolase</keyword>
<dbReference type="SUPFAM" id="SSF57850">
    <property type="entry name" value="RING/U-box"/>
    <property type="match status" value="2"/>
</dbReference>
<evidence type="ECO:0000256" key="4">
    <source>
        <dbReference type="ARBA" id="ARBA00022723"/>
    </source>
</evidence>
<evidence type="ECO:0000256" key="5">
    <source>
        <dbReference type="ARBA" id="ARBA00022737"/>
    </source>
</evidence>
<dbReference type="Gene3D" id="1.10.8.10">
    <property type="entry name" value="DNA helicase RuvA subunit, C-terminal domain"/>
    <property type="match status" value="2"/>
</dbReference>
<proteinExistence type="inferred from homology"/>
<dbReference type="SMART" id="SM00165">
    <property type="entry name" value="UBA"/>
    <property type="match status" value="2"/>
</dbReference>
<keyword evidence="4 11" id="KW-0479">Metal-binding</keyword>
<dbReference type="InterPro" id="IPR001607">
    <property type="entry name" value="Znf_UBP"/>
</dbReference>
<dbReference type="GO" id="GO:0016579">
    <property type="term" value="P:protein deubiquitination"/>
    <property type="evidence" value="ECO:0007669"/>
    <property type="project" value="InterPro"/>
</dbReference>
<dbReference type="PROSITE" id="PS50235">
    <property type="entry name" value="USP_3"/>
    <property type="match status" value="1"/>
</dbReference>
<evidence type="ECO:0000259" key="19">
    <source>
        <dbReference type="PROSITE" id="PS50271"/>
    </source>
</evidence>
<reference evidence="20 21" key="1">
    <citation type="journal article" date="2018" name="MBio">
        <title>Comparative Genomics Reveals the Core Gene Toolbox for the Fungus-Insect Symbiosis.</title>
        <authorList>
            <person name="Wang Y."/>
            <person name="Stata M."/>
            <person name="Wang W."/>
            <person name="Stajich J.E."/>
            <person name="White M.M."/>
            <person name="Moncalvo J.M."/>
        </authorList>
    </citation>
    <scope>NUCLEOTIDE SEQUENCE [LARGE SCALE GENOMIC DNA]</scope>
    <source>
        <strain evidence="20 21">SC-DP-2</strain>
    </source>
</reference>
<dbReference type="InterPro" id="IPR038765">
    <property type="entry name" value="Papain-like_cys_pep_sf"/>
</dbReference>
<keyword evidence="3 11" id="KW-0645">Protease</keyword>
<comment type="catalytic activity">
    <reaction evidence="1 11 15">
        <text>Thiol-dependent hydrolysis of ester, thioester, amide, peptide and isopeptide bonds formed by the C-terminal Gly of ubiquitin (a 76-residue protein attached to proteins as an intracellular targeting signal).</text>
        <dbReference type="EC" id="3.4.19.12"/>
    </reaction>
</comment>
<evidence type="ECO:0000256" key="12">
    <source>
        <dbReference type="PIRSR" id="PIRSR016308-1"/>
    </source>
</evidence>
<evidence type="ECO:0000256" key="7">
    <source>
        <dbReference type="ARBA" id="ARBA00022786"/>
    </source>
</evidence>
<comment type="caution">
    <text evidence="20">The sequence shown here is derived from an EMBL/GenBank/DDBJ whole genome shotgun (WGS) entry which is preliminary data.</text>
</comment>
<evidence type="ECO:0000256" key="8">
    <source>
        <dbReference type="ARBA" id="ARBA00022801"/>
    </source>
</evidence>
<dbReference type="Proteomes" id="UP000245609">
    <property type="component" value="Unassembled WGS sequence"/>
</dbReference>
<feature type="binding site" evidence="13">
    <location>
        <position position="184"/>
    </location>
    <ligand>
        <name>Zn(2+)</name>
        <dbReference type="ChEBI" id="CHEBI:29105"/>
    </ligand>
</feature>
<dbReference type="Gene3D" id="3.90.70.10">
    <property type="entry name" value="Cysteine proteinases"/>
    <property type="match status" value="1"/>
</dbReference>
<evidence type="ECO:0000256" key="14">
    <source>
        <dbReference type="PROSITE-ProRule" id="PRU00502"/>
    </source>
</evidence>
<accession>A0A2T9ZCB3</accession>
<dbReference type="OrthoDB" id="361536at2759"/>
<dbReference type="PROSITE" id="PS00972">
    <property type="entry name" value="USP_1"/>
    <property type="match status" value="1"/>
</dbReference>
<dbReference type="CDD" id="cd14386">
    <property type="entry name" value="UBA2_UBP5"/>
    <property type="match status" value="1"/>
</dbReference>
<feature type="active site" description="Nucleophile" evidence="12">
    <location>
        <position position="317"/>
    </location>
</feature>
<dbReference type="AlphaFoldDB" id="A0A2T9ZCB3"/>
<sequence length="785" mass="87585">MATICTHLIDSNVNLPSQYSLIYKDECTACFDNDKCGNGIDVCLSCFNGGCSNDLMNHSNTHFIKTKHLLSLNIKKNLKTSDENEPAAKITKLEISEQDDEKMEKKYETIVRIKCHECGLLDESIQLPDKVEKSKSLVLSSLSANKKSQVQSWAPSITDCEHMSKIEFKSAESIEKNNKMCFSCEKTENLWMCLECGNVGCGRKQYDGSGGNNHAISHYEQTGHKASVKLGTIEPNGKADVYCYICDENRTDPFLSGHLKNLGIILEDQTKTEKGMSELELEQNLKFDFSMVSEDGKDLKPVCGKGLTGISNLGNSCYMSSVLQCVFSIPAFIERYTKGYEYHNLSCNTLLPASCLTCQLYKLCDGLNSGHYASVPGGFNRLGLSVYGIKPRMFKDVIGKDSDLFSQMGQQDAGEFFTYMLKSIDHSENILNNSSNNPTSVFDFYVEEKLQCTSCMNVSYSKQISSLVSLPLKSNNLDPGSETLSVTLEECFDKYSENELIEGYNCPTCKSPQSVLKSTKFASFPKVLAVHLKRYEFVNWVPTKIDTNVNFDCDEEIVFEKYRSSGLQPGEIEMPKSNNEESSSQSISIDEENAALLTSSGFPRDWCIHALVTICNNDVERAMNWLLDNVDMLSGPAPPLGGDRVAGANSKVEIDENALNSLCEMGFTPSQSRLALQNTDNNVERAMDWLFSHPHELQDLENGANAQTSAENPEESIDSSPGRYKLQSFISHKGKSLHSGHYVSHARKGLPSEFETDWVLFNDDRVVAQTKPPTESAYIYFFERQ</sequence>
<feature type="domain" description="UBP-type" evidence="19">
    <location>
        <begin position="158"/>
        <end position="266"/>
    </location>
</feature>
<evidence type="ECO:0000313" key="20">
    <source>
        <dbReference type="EMBL" id="PVV02177.1"/>
    </source>
</evidence>
<dbReference type="Gene3D" id="3.30.40.10">
    <property type="entry name" value="Zinc/RING finger domain, C3HC4 (zinc finger)"/>
    <property type="match status" value="2"/>
</dbReference>
<feature type="domain" description="UBA" evidence="17">
    <location>
        <begin position="653"/>
        <end position="693"/>
    </location>
</feature>
<dbReference type="PANTHER" id="PTHR21646:SF10">
    <property type="entry name" value="UBIQUITIN CARBOXYL-TERMINAL HYDROLASE 14"/>
    <property type="match status" value="1"/>
</dbReference>
<feature type="domain" description="USP" evidence="18">
    <location>
        <begin position="308"/>
        <end position="785"/>
    </location>
</feature>
<feature type="binding site" evidence="13">
    <location>
        <position position="201"/>
    </location>
    <ligand>
        <name>Zn(2+)</name>
        <dbReference type="ChEBI" id="CHEBI:29105"/>
    </ligand>
</feature>
<evidence type="ECO:0000256" key="13">
    <source>
        <dbReference type="PIRSR" id="PIRSR016308-3"/>
    </source>
</evidence>
<dbReference type="SUPFAM" id="SSF54001">
    <property type="entry name" value="Cysteine proteinases"/>
    <property type="match status" value="1"/>
</dbReference>
<evidence type="ECO:0000256" key="9">
    <source>
        <dbReference type="ARBA" id="ARBA00022807"/>
    </source>
</evidence>
<dbReference type="InterPro" id="IPR001394">
    <property type="entry name" value="Peptidase_C19_UCH"/>
</dbReference>
<dbReference type="InterPro" id="IPR016652">
    <property type="entry name" value="Ubiquitinyl_hydrolase"/>
</dbReference>
<dbReference type="GO" id="GO:0006508">
    <property type="term" value="P:proteolysis"/>
    <property type="evidence" value="ECO:0007669"/>
    <property type="project" value="UniProtKB-KW"/>
</dbReference>
<feature type="binding site" evidence="13">
    <location>
        <position position="214"/>
    </location>
    <ligand>
        <name>Zn(2+)</name>
        <dbReference type="ChEBI" id="CHEBI:29105"/>
    </ligand>
</feature>
<dbReference type="GO" id="GO:0004843">
    <property type="term" value="F:cysteine-type deubiquitinase activity"/>
    <property type="evidence" value="ECO:0007669"/>
    <property type="project" value="UniProtKB-UniRule"/>
</dbReference>
<dbReference type="InterPro" id="IPR015940">
    <property type="entry name" value="UBA"/>
</dbReference>
<dbReference type="Pfam" id="PF17807">
    <property type="entry name" value="zf-UBP_var"/>
    <property type="match status" value="1"/>
</dbReference>
<dbReference type="InterPro" id="IPR013083">
    <property type="entry name" value="Znf_RING/FYVE/PHD"/>
</dbReference>
<dbReference type="PROSITE" id="PS00973">
    <property type="entry name" value="USP_2"/>
    <property type="match status" value="1"/>
</dbReference>
<keyword evidence="10 11" id="KW-0862">Zinc</keyword>
<dbReference type="Pfam" id="PF00443">
    <property type="entry name" value="UCH"/>
    <property type="match status" value="1"/>
</dbReference>
<protein>
    <recommendedName>
        <fullName evidence="11 15">Ubiquitin carboxyl-terminal hydrolase</fullName>
        <ecNumber evidence="11 15">3.4.19.12</ecNumber>
    </recommendedName>
</protein>
<dbReference type="InterPro" id="IPR009060">
    <property type="entry name" value="UBA-like_sf"/>
</dbReference>
<gene>
    <name evidence="20" type="ORF">BB560_003376</name>
</gene>
<evidence type="ECO:0000256" key="11">
    <source>
        <dbReference type="PIRNR" id="PIRNR016308"/>
    </source>
</evidence>
<evidence type="ECO:0000256" key="6">
    <source>
        <dbReference type="ARBA" id="ARBA00022771"/>
    </source>
</evidence>
<feature type="active site" description="Proton acceptor" evidence="12">
    <location>
        <position position="741"/>
    </location>
</feature>
<comment type="similarity">
    <text evidence="2 11 15">Belongs to the peptidase C19 family.</text>
</comment>
<dbReference type="EMBL" id="MBFS01000576">
    <property type="protein sequence ID" value="PVV02177.1"/>
    <property type="molecule type" value="Genomic_DNA"/>
</dbReference>
<dbReference type="InterPro" id="IPR018200">
    <property type="entry name" value="USP_CS"/>
</dbReference>